<evidence type="ECO:0000256" key="4">
    <source>
        <dbReference type="ARBA" id="ARBA00022840"/>
    </source>
</evidence>
<dbReference type="InterPro" id="IPR000719">
    <property type="entry name" value="Prot_kinase_dom"/>
</dbReference>
<dbReference type="InterPro" id="IPR008271">
    <property type="entry name" value="Ser/Thr_kinase_AS"/>
</dbReference>
<dbReference type="SMART" id="SM00220">
    <property type="entry name" value="S_TKc"/>
    <property type="match status" value="1"/>
</dbReference>
<dbReference type="InterPro" id="IPR042095">
    <property type="entry name" value="SUMF_sf"/>
</dbReference>
<dbReference type="InterPro" id="IPR011009">
    <property type="entry name" value="Kinase-like_dom_sf"/>
</dbReference>
<dbReference type="AlphaFoldDB" id="A0A2L0EIL1"/>
<protein>
    <submittedName>
        <fullName evidence="6">Protein kinase</fullName>
        <ecNumber evidence="6">2.7.11.1</ecNumber>
    </submittedName>
</protein>
<keyword evidence="1 6" id="KW-0808">Transferase</keyword>
<name>A0A2L0EIL1_SORCE</name>
<dbReference type="EC" id="2.7.11.1" evidence="6"/>
<evidence type="ECO:0000256" key="2">
    <source>
        <dbReference type="ARBA" id="ARBA00022741"/>
    </source>
</evidence>
<dbReference type="Proteomes" id="UP000238348">
    <property type="component" value="Chromosome"/>
</dbReference>
<dbReference type="SUPFAM" id="SSF56436">
    <property type="entry name" value="C-type lectin-like"/>
    <property type="match status" value="1"/>
</dbReference>
<dbReference type="Gene3D" id="3.90.1580.10">
    <property type="entry name" value="paralog of FGE (formylglycine-generating enzyme)"/>
    <property type="match status" value="1"/>
</dbReference>
<dbReference type="SUPFAM" id="SSF56112">
    <property type="entry name" value="Protein kinase-like (PK-like)"/>
    <property type="match status" value="1"/>
</dbReference>
<dbReference type="GO" id="GO:0004674">
    <property type="term" value="F:protein serine/threonine kinase activity"/>
    <property type="evidence" value="ECO:0007669"/>
    <property type="project" value="UniProtKB-EC"/>
</dbReference>
<keyword evidence="3 6" id="KW-0418">Kinase</keyword>
<dbReference type="RefSeq" id="WP_159396603.1">
    <property type="nucleotide sequence ID" value="NZ_CP012673.1"/>
</dbReference>
<keyword evidence="4" id="KW-0067">ATP-binding</keyword>
<evidence type="ECO:0000256" key="3">
    <source>
        <dbReference type="ARBA" id="ARBA00022777"/>
    </source>
</evidence>
<dbReference type="EMBL" id="CP012673">
    <property type="protein sequence ID" value="AUX39104.1"/>
    <property type="molecule type" value="Genomic_DNA"/>
</dbReference>
<evidence type="ECO:0000313" key="7">
    <source>
        <dbReference type="Proteomes" id="UP000238348"/>
    </source>
</evidence>
<dbReference type="InterPro" id="IPR016187">
    <property type="entry name" value="CTDL_fold"/>
</dbReference>
<evidence type="ECO:0000259" key="5">
    <source>
        <dbReference type="PROSITE" id="PS50011"/>
    </source>
</evidence>
<sequence length="802" mass="88244">MPERYEDLGRIAGGGSGEVRRVRDRLLDRVLAMKILHLEHARDPRLRARFSFEAEVTAQLQHPGIVAIHERGELEDGRLWFTMKEVRGRTLDWVIAEVHAAAGPEGFRPASSGWTFRRTVDAFARIAQAVGYAHSRGLVHRDLKPQNLMVGEFGETLVMDWGLARRVAAGDEPPAASEGAAPQDALAERTRHGDVLGTPAYMPPEQARGDRALHGPESDVYALGAILYHLLAGRPPYLGSGQAIWRQVLAGPPVLLVEATQGGPPVPSELMAICERAMQREPGARYADASEVAREVLHWLDGARRREQALAVLEAARALLPEIHDLRAQAAACAAKSGALLAAVRPFSPVEEKRAGWALEDEAAELERQVMLRETALIQQVQGALAISPDLNEAHGMLADYYRDALADAERARRGRDAARFEALLRAHDRGRHAAFLRGEAALSLETCPEGAEVSLYRYVLRDRRLVPVYEREIGRTPLRRVPFARGSYLLRIRAPGRAEARYPVLLERDGHWDGCVPGEEAAHPIPLLRAEELGPDDIYVPAGCCLVGGDPEAADSLPRRRIWVDGFVIRRFPVTNREYLDFLNDLVGRGREAEALRACPRSQPGMAENADERPAFARDAAGRFVLAGEEWSARWEPDWPVSLVDWHGAMAYAAWLAEATGKPWRLPNELEREKAARGVDGRNCPSGDHLDATFVCAVDSFAAGPTRVPVDSYPTDESPYGVRGLAGNVRDWCLNAWRRDGPAIRGERLELDAADPADPGHRAVRGGAFVSALAYARSATRLGNRPGDRRVTIGLRVARPI</sequence>
<dbReference type="GO" id="GO:0005524">
    <property type="term" value="F:ATP binding"/>
    <property type="evidence" value="ECO:0007669"/>
    <property type="project" value="UniProtKB-KW"/>
</dbReference>
<evidence type="ECO:0000256" key="1">
    <source>
        <dbReference type="ARBA" id="ARBA00022679"/>
    </source>
</evidence>
<evidence type="ECO:0000313" key="6">
    <source>
        <dbReference type="EMBL" id="AUX39104.1"/>
    </source>
</evidence>
<dbReference type="Pfam" id="PF00069">
    <property type="entry name" value="Pkinase"/>
    <property type="match status" value="1"/>
</dbReference>
<dbReference type="InterPro" id="IPR005532">
    <property type="entry name" value="SUMF_dom"/>
</dbReference>
<gene>
    <name evidence="6" type="ORF">SOCE26_004860</name>
</gene>
<dbReference type="OrthoDB" id="9779954at2"/>
<dbReference type="Gene3D" id="1.10.510.10">
    <property type="entry name" value="Transferase(Phosphotransferase) domain 1"/>
    <property type="match status" value="1"/>
</dbReference>
<reference evidence="6 7" key="1">
    <citation type="submission" date="2015-09" db="EMBL/GenBank/DDBJ databases">
        <title>Sorangium comparison.</title>
        <authorList>
            <person name="Zaburannyi N."/>
            <person name="Bunk B."/>
            <person name="Overmann J."/>
            <person name="Mueller R."/>
        </authorList>
    </citation>
    <scope>NUCLEOTIDE SEQUENCE [LARGE SCALE GENOMIC DNA]</scope>
    <source>
        <strain evidence="6 7">So ce26</strain>
    </source>
</reference>
<dbReference type="PROSITE" id="PS00108">
    <property type="entry name" value="PROTEIN_KINASE_ST"/>
    <property type="match status" value="1"/>
</dbReference>
<accession>A0A2L0EIL1</accession>
<dbReference type="PROSITE" id="PS50011">
    <property type="entry name" value="PROTEIN_KINASE_DOM"/>
    <property type="match status" value="1"/>
</dbReference>
<keyword evidence="2" id="KW-0547">Nucleotide-binding</keyword>
<dbReference type="PANTHER" id="PTHR43289">
    <property type="entry name" value="MITOGEN-ACTIVATED PROTEIN KINASE KINASE KINASE 20-RELATED"/>
    <property type="match status" value="1"/>
</dbReference>
<proteinExistence type="predicted"/>
<dbReference type="CDD" id="cd14014">
    <property type="entry name" value="STKc_PknB_like"/>
    <property type="match status" value="1"/>
</dbReference>
<dbReference type="Pfam" id="PF03781">
    <property type="entry name" value="FGE-sulfatase"/>
    <property type="match status" value="1"/>
</dbReference>
<feature type="domain" description="Protein kinase" evidence="5">
    <location>
        <begin position="5"/>
        <end position="297"/>
    </location>
</feature>
<organism evidence="6 7">
    <name type="scientific">Sorangium cellulosum</name>
    <name type="common">Polyangium cellulosum</name>
    <dbReference type="NCBI Taxonomy" id="56"/>
    <lineage>
        <taxon>Bacteria</taxon>
        <taxon>Pseudomonadati</taxon>
        <taxon>Myxococcota</taxon>
        <taxon>Polyangia</taxon>
        <taxon>Polyangiales</taxon>
        <taxon>Polyangiaceae</taxon>
        <taxon>Sorangium</taxon>
    </lineage>
</organism>
<dbReference type="Gene3D" id="3.30.200.20">
    <property type="entry name" value="Phosphorylase Kinase, domain 1"/>
    <property type="match status" value="1"/>
</dbReference>
<dbReference type="PANTHER" id="PTHR43289:SF6">
    <property type="entry name" value="SERINE_THREONINE-PROTEIN KINASE NEKL-3"/>
    <property type="match status" value="1"/>
</dbReference>